<dbReference type="CDD" id="cd05379">
    <property type="entry name" value="CAP_bacterial"/>
    <property type="match status" value="1"/>
</dbReference>
<dbReference type="Proteomes" id="UP000187059">
    <property type="component" value="Chromosome"/>
</dbReference>
<evidence type="ECO:0000259" key="2">
    <source>
        <dbReference type="Pfam" id="PF00188"/>
    </source>
</evidence>
<feature type="domain" description="SCP" evidence="2">
    <location>
        <begin position="69"/>
        <end position="172"/>
    </location>
</feature>
<dbReference type="KEGG" id="paby:Ga0080574_TMP4695"/>
<dbReference type="InterPro" id="IPR014044">
    <property type="entry name" value="CAP_dom"/>
</dbReference>
<dbReference type="InterPro" id="IPR035940">
    <property type="entry name" value="CAP_sf"/>
</dbReference>
<sequence length="183" mass="19317" precursor="true">MSGLPGFALKGALPLLCLGLAACAEIDLREDGQGVAAPAQTAAAADGTPLYYKYGELGGSPDAPVDPDRAVNDYRAAHGLPRLSRTPQLVAAAEAHASDMARTGMVGHVGSDGSSILDRVRAQGYDAARVAENAGWTARGFATVLEGWDESPSHRKTLRLREVTDYGIGRSGQYWVLLVARRR</sequence>
<proteinExistence type="predicted"/>
<evidence type="ECO:0000256" key="1">
    <source>
        <dbReference type="SAM" id="SignalP"/>
    </source>
</evidence>
<reference evidence="3 4" key="1">
    <citation type="submission" date="2016-04" db="EMBL/GenBank/DDBJ databases">
        <title>Deep-sea bacteria in the southern Pacific.</title>
        <authorList>
            <person name="Tang K."/>
        </authorList>
    </citation>
    <scope>NUCLEOTIDE SEQUENCE [LARGE SCALE GENOMIC DNA]</scope>
    <source>
        <strain evidence="3 4">JLT2014</strain>
    </source>
</reference>
<feature type="signal peptide" evidence="1">
    <location>
        <begin position="1"/>
        <end position="24"/>
    </location>
</feature>
<dbReference type="STRING" id="1250539.Ga0080574_TMP4695"/>
<protein>
    <recommendedName>
        <fullName evidence="2">SCP domain-containing protein</fullName>
    </recommendedName>
</protein>
<dbReference type="OrthoDB" id="9811255at2"/>
<keyword evidence="1" id="KW-0732">Signal</keyword>
<dbReference type="RefSeq" id="WP_083716933.1">
    <property type="nucleotide sequence ID" value="NZ_CP015093.1"/>
</dbReference>
<dbReference type="PANTHER" id="PTHR31157">
    <property type="entry name" value="SCP DOMAIN-CONTAINING PROTEIN"/>
    <property type="match status" value="1"/>
</dbReference>
<gene>
    <name evidence="3" type="ORF">Ga0080574_TMP4695</name>
</gene>
<evidence type="ECO:0000313" key="4">
    <source>
        <dbReference type="Proteomes" id="UP000187059"/>
    </source>
</evidence>
<dbReference type="EMBL" id="CP015093">
    <property type="protein sequence ID" value="APZ55029.1"/>
    <property type="molecule type" value="Genomic_DNA"/>
</dbReference>
<organism evidence="3 4">
    <name type="scientific">Salipiger abyssi</name>
    <dbReference type="NCBI Taxonomy" id="1250539"/>
    <lineage>
        <taxon>Bacteria</taxon>
        <taxon>Pseudomonadati</taxon>
        <taxon>Pseudomonadota</taxon>
        <taxon>Alphaproteobacteria</taxon>
        <taxon>Rhodobacterales</taxon>
        <taxon>Roseobacteraceae</taxon>
        <taxon>Salipiger</taxon>
    </lineage>
</organism>
<evidence type="ECO:0000313" key="3">
    <source>
        <dbReference type="EMBL" id="APZ55029.1"/>
    </source>
</evidence>
<dbReference type="Pfam" id="PF00188">
    <property type="entry name" value="CAP"/>
    <property type="match status" value="1"/>
</dbReference>
<accession>A0A1P8V062</accession>
<dbReference type="Gene3D" id="3.40.33.10">
    <property type="entry name" value="CAP"/>
    <property type="match status" value="1"/>
</dbReference>
<name>A0A1P8V062_9RHOB</name>
<keyword evidence="4" id="KW-1185">Reference proteome</keyword>
<dbReference type="AlphaFoldDB" id="A0A1P8V062"/>
<feature type="chain" id="PRO_5012862799" description="SCP domain-containing protein" evidence="1">
    <location>
        <begin position="25"/>
        <end position="183"/>
    </location>
</feature>
<dbReference type="PANTHER" id="PTHR31157:SF1">
    <property type="entry name" value="SCP DOMAIN-CONTAINING PROTEIN"/>
    <property type="match status" value="1"/>
</dbReference>
<dbReference type="SUPFAM" id="SSF55797">
    <property type="entry name" value="PR-1-like"/>
    <property type="match status" value="1"/>
</dbReference>